<dbReference type="EMBL" id="CAAKHA010000028">
    <property type="protein sequence ID" value="VIJ07822.1"/>
    <property type="molecule type" value="Genomic_DNA"/>
</dbReference>
<evidence type="ECO:0000256" key="1">
    <source>
        <dbReference type="ARBA" id="ARBA00022679"/>
    </source>
</evidence>
<gene>
    <name evidence="2" type="ORF">ATN07_29420</name>
    <name evidence="3" type="ORF">BTAR23_AR23_05920</name>
</gene>
<dbReference type="EMBL" id="CP013276">
    <property type="protein sequence ID" value="APF32626.1"/>
    <property type="molecule type" value="Genomic_DNA"/>
</dbReference>
<dbReference type="GO" id="GO:0006633">
    <property type="term" value="P:fatty acid biosynthetic process"/>
    <property type="evidence" value="ECO:0007669"/>
    <property type="project" value="TreeGrafter"/>
</dbReference>
<dbReference type="AlphaFoldDB" id="A0A1L2Z0P4"/>
<dbReference type="RefSeq" id="WP_001172810.1">
    <property type="nucleotide sequence ID" value="NZ_CAAKHA010000028.1"/>
</dbReference>
<keyword evidence="1" id="KW-0808">Transferase</keyword>
<accession>A0A1L2Z0P4</accession>
<name>A0A1L2Z0P4_BACTI</name>
<keyword evidence="2" id="KW-0614">Plasmid</keyword>
<protein>
    <submittedName>
        <fullName evidence="3">3-oxoacyl-(Acyl carrier protein) synthase II</fullName>
    </submittedName>
</protein>
<geneLocation type="plasmid" evidence="2">
    <name>pAM65-52-1-360K</name>
</geneLocation>
<proteinExistence type="predicted"/>
<dbReference type="SUPFAM" id="SSF53901">
    <property type="entry name" value="Thiolase-like"/>
    <property type="match status" value="1"/>
</dbReference>
<sequence length="362" mass="40177">MQKSVVITDTEALSPFGNTINETFNSWMLEKNILKEKFNVISNFDFYSYSYKVKTRIDRCGQLCIRTTAQLIKEKSLCDKDRIGLITVSTYGCSESRNNYFSQLKTLENTQYASPKDFVQSICNIPNSLATIECGIRGLTNHYVGASDASLTALWQAAKCVKDNIADEIIISSFETITEAQKGFLVENQLEEVKFSEAAASVKVQLGENIDKKLVLFEVLGIGFGVGPKTEKAVEIAINNAMKDSKISEQDVSFIVSNSNSISEFNKNEKRGIEHLFSNSVPTFMMKAYIGECFAPFSFLAMAILSKMAGYYLPNNLFLEADAGNASYLYYDNVLIKKGSILLLIGYNEMGSAAAVCLKYGQ</sequence>
<reference evidence="3 4" key="2">
    <citation type="submission" date="2019-04" db="EMBL/GenBank/DDBJ databases">
        <authorList>
            <person name="Patino-Navarrete R."/>
            <person name="Patino Navarrete R."/>
        </authorList>
    </citation>
    <scope>NUCLEOTIDE SEQUENCE [LARGE SCALE GENOMIC DNA]</scope>
    <source>
        <strain evidence="3">Bacillus thuringiensis strain AR23</strain>
    </source>
</reference>
<dbReference type="Gene3D" id="3.40.47.10">
    <property type="match status" value="1"/>
</dbReference>
<dbReference type="PANTHER" id="PTHR11712:SF336">
    <property type="entry name" value="3-OXOACYL-[ACYL-CARRIER-PROTEIN] SYNTHASE, MITOCHONDRIAL"/>
    <property type="match status" value="1"/>
</dbReference>
<evidence type="ECO:0000313" key="3">
    <source>
        <dbReference type="EMBL" id="VIJ07822.1"/>
    </source>
</evidence>
<evidence type="ECO:0000313" key="4">
    <source>
        <dbReference type="Proteomes" id="UP000508034"/>
    </source>
</evidence>
<dbReference type="InterPro" id="IPR016039">
    <property type="entry name" value="Thiolase-like"/>
</dbReference>
<dbReference type="InterPro" id="IPR000794">
    <property type="entry name" value="Beta-ketoacyl_synthase"/>
</dbReference>
<dbReference type="Proteomes" id="UP000508034">
    <property type="component" value="Unassembled WGS sequence"/>
</dbReference>
<dbReference type="GO" id="GO:0004315">
    <property type="term" value="F:3-oxoacyl-[acyl-carrier-protein] synthase activity"/>
    <property type="evidence" value="ECO:0007669"/>
    <property type="project" value="TreeGrafter"/>
</dbReference>
<evidence type="ECO:0000313" key="2">
    <source>
        <dbReference type="EMBL" id="APF32626.1"/>
    </source>
</evidence>
<dbReference type="PANTHER" id="PTHR11712">
    <property type="entry name" value="POLYKETIDE SYNTHASE-RELATED"/>
    <property type="match status" value="1"/>
</dbReference>
<reference evidence="2" key="1">
    <citation type="journal article" date="2017" name="Res. Microbiol.">
        <title>Comparative genomics of extrachromosomal elements in Bacillus thuringiensis subsp. israelensis.</title>
        <authorList>
            <person name="Bolotin A."/>
            <person name="Gillis A."/>
            <person name="Sanchis V."/>
            <person name="Nielsen-LeRoux C."/>
            <person name="Mahillon J."/>
            <person name="Lereclus D."/>
            <person name="Sorokin A."/>
        </authorList>
    </citation>
    <scope>NUCLEOTIDE SEQUENCE</scope>
    <source>
        <strain evidence="2">AM65-52</strain>
        <plasmid evidence="2">pAM65-52-1-360K</plasmid>
    </source>
</reference>
<organism evidence="2">
    <name type="scientific">Bacillus thuringiensis subsp. israelensis</name>
    <dbReference type="NCBI Taxonomy" id="1430"/>
    <lineage>
        <taxon>Bacteria</taxon>
        <taxon>Bacillati</taxon>
        <taxon>Bacillota</taxon>
        <taxon>Bacilli</taxon>
        <taxon>Bacillales</taxon>
        <taxon>Bacillaceae</taxon>
        <taxon>Bacillus</taxon>
        <taxon>Bacillus cereus group</taxon>
    </lineage>
</organism>